<protein>
    <recommendedName>
        <fullName evidence="4">Transposase</fullName>
    </recommendedName>
</protein>
<feature type="region of interest" description="Disordered" evidence="1">
    <location>
        <begin position="24"/>
        <end position="53"/>
    </location>
</feature>
<comment type="caution">
    <text evidence="2">The sequence shown here is derived from an EMBL/GenBank/DDBJ whole genome shotgun (WGS) entry which is preliminary data.</text>
</comment>
<sequence length="74" mass="8247">MYPLDIELAAGTFDALSVANWQRSKKASNAGSAPKPVPRPSKIEAKRGHARDQLIERGRALLRRQRPRPRPPGH</sequence>
<keyword evidence="3" id="KW-1185">Reference proteome</keyword>
<gene>
    <name evidence="2" type="ORF">RM844_30360</name>
</gene>
<name>A0ABU2K008_9ACTN</name>
<evidence type="ECO:0008006" key="4">
    <source>
        <dbReference type="Google" id="ProtNLM"/>
    </source>
</evidence>
<reference evidence="3" key="1">
    <citation type="submission" date="2023-07" db="EMBL/GenBank/DDBJ databases">
        <title>30 novel species of actinomycetes from the DSMZ collection.</title>
        <authorList>
            <person name="Nouioui I."/>
        </authorList>
    </citation>
    <scope>NUCLEOTIDE SEQUENCE [LARGE SCALE GENOMIC DNA]</scope>
    <source>
        <strain evidence="3">DSM 44915</strain>
    </source>
</reference>
<dbReference type="EMBL" id="JAVREO010000029">
    <property type="protein sequence ID" value="MDT0270585.1"/>
    <property type="molecule type" value="Genomic_DNA"/>
</dbReference>
<organism evidence="2 3">
    <name type="scientific">Streptomyces chisholmiae</name>
    <dbReference type="NCBI Taxonomy" id="3075540"/>
    <lineage>
        <taxon>Bacteria</taxon>
        <taxon>Bacillati</taxon>
        <taxon>Actinomycetota</taxon>
        <taxon>Actinomycetes</taxon>
        <taxon>Kitasatosporales</taxon>
        <taxon>Streptomycetaceae</taxon>
        <taxon>Streptomyces</taxon>
    </lineage>
</organism>
<feature type="compositionally biased region" description="Basic and acidic residues" evidence="1">
    <location>
        <begin position="41"/>
        <end position="53"/>
    </location>
</feature>
<proteinExistence type="predicted"/>
<accession>A0ABU2K008</accession>
<dbReference type="RefSeq" id="WP_311670650.1">
    <property type="nucleotide sequence ID" value="NZ_JAVREO010000029.1"/>
</dbReference>
<dbReference type="Proteomes" id="UP001183410">
    <property type="component" value="Unassembled WGS sequence"/>
</dbReference>
<evidence type="ECO:0000256" key="1">
    <source>
        <dbReference type="SAM" id="MobiDB-lite"/>
    </source>
</evidence>
<evidence type="ECO:0000313" key="2">
    <source>
        <dbReference type="EMBL" id="MDT0270585.1"/>
    </source>
</evidence>
<evidence type="ECO:0000313" key="3">
    <source>
        <dbReference type="Proteomes" id="UP001183410"/>
    </source>
</evidence>